<dbReference type="PANTHER" id="PTHR43738:SF1">
    <property type="entry name" value="HEMIN TRANSPORT SYSTEM PERMEASE PROTEIN HRTB-RELATED"/>
    <property type="match status" value="1"/>
</dbReference>
<evidence type="ECO:0000256" key="4">
    <source>
        <dbReference type="ARBA" id="ARBA00022692"/>
    </source>
</evidence>
<dbReference type="OrthoDB" id="9768465at2"/>
<evidence type="ECO:0000256" key="2">
    <source>
        <dbReference type="ARBA" id="ARBA00022448"/>
    </source>
</evidence>
<organism evidence="10 11">
    <name type="scientific">Trichloromonas acetexigens</name>
    <dbReference type="NCBI Taxonomy" id="38815"/>
    <lineage>
        <taxon>Bacteria</taxon>
        <taxon>Pseudomonadati</taxon>
        <taxon>Thermodesulfobacteriota</taxon>
        <taxon>Desulfuromonadia</taxon>
        <taxon>Desulfuromonadales</taxon>
        <taxon>Trichloromonadaceae</taxon>
        <taxon>Trichloromonas</taxon>
    </lineage>
</organism>
<protein>
    <submittedName>
        <fullName evidence="10">FtsX-like permease family protein</fullName>
    </submittedName>
</protein>
<dbReference type="Proteomes" id="UP000317155">
    <property type="component" value="Unassembled WGS sequence"/>
</dbReference>
<name>A0A550JJD2_9BACT</name>
<proteinExistence type="predicted"/>
<keyword evidence="2" id="KW-0813">Transport</keyword>
<keyword evidence="3" id="KW-1003">Cell membrane</keyword>
<evidence type="ECO:0000259" key="9">
    <source>
        <dbReference type="Pfam" id="PF12704"/>
    </source>
</evidence>
<dbReference type="InterPro" id="IPR003838">
    <property type="entry name" value="ABC3_permease_C"/>
</dbReference>
<feature type="transmembrane region" description="Helical" evidence="7">
    <location>
        <begin position="245"/>
        <end position="272"/>
    </location>
</feature>
<keyword evidence="11" id="KW-1185">Reference proteome</keyword>
<reference evidence="10 11" key="1">
    <citation type="submission" date="2019-07" db="EMBL/GenBank/DDBJ databases">
        <title>Insights of Desulfuromonas acetexigens electromicrobiology.</title>
        <authorList>
            <person name="Katuri K."/>
            <person name="Sapireddy V."/>
            <person name="Shaw D.R."/>
            <person name="Saikaly P."/>
        </authorList>
    </citation>
    <scope>NUCLEOTIDE SEQUENCE [LARGE SCALE GENOMIC DNA]</scope>
    <source>
        <strain evidence="10 11">2873</strain>
    </source>
</reference>
<dbReference type="Pfam" id="PF02687">
    <property type="entry name" value="FtsX"/>
    <property type="match status" value="1"/>
</dbReference>
<evidence type="ECO:0000313" key="10">
    <source>
        <dbReference type="EMBL" id="TRO83331.1"/>
    </source>
</evidence>
<feature type="transmembrane region" description="Helical" evidence="7">
    <location>
        <begin position="342"/>
        <end position="363"/>
    </location>
</feature>
<gene>
    <name evidence="10" type="ORF">FL622_04405</name>
</gene>
<evidence type="ECO:0000256" key="6">
    <source>
        <dbReference type="ARBA" id="ARBA00023136"/>
    </source>
</evidence>
<evidence type="ECO:0000256" key="5">
    <source>
        <dbReference type="ARBA" id="ARBA00022989"/>
    </source>
</evidence>
<feature type="transmembrane region" description="Helical" evidence="7">
    <location>
        <begin position="308"/>
        <end position="330"/>
    </location>
</feature>
<comment type="caution">
    <text evidence="10">The sequence shown here is derived from an EMBL/GenBank/DDBJ whole genome shotgun (WGS) entry which is preliminary data.</text>
</comment>
<feature type="domain" description="ABC3 transporter permease C-terminal" evidence="8">
    <location>
        <begin position="260"/>
        <end position="371"/>
    </location>
</feature>
<feature type="transmembrane region" description="Helical" evidence="7">
    <location>
        <begin position="20"/>
        <end position="42"/>
    </location>
</feature>
<evidence type="ECO:0000256" key="7">
    <source>
        <dbReference type="SAM" id="Phobius"/>
    </source>
</evidence>
<dbReference type="InterPro" id="IPR025857">
    <property type="entry name" value="MacB_PCD"/>
</dbReference>
<sequence length="377" mass="41613">MNMLYVALRILLYDKLRSLITLIGIVFAVGLIFAQIGIYLGLMETSSVIIDHTEGDIWITSKNSKNFDFSQPFPEYIHDQVRSTPGVSTAEKLIVAWGLIRQEQGGTEQVEIIGFNPDSGIGGPWRMREGDIQAVKNGNFIIVDESANKRLGDIQVGDYRDILYRRLQIVGISQGVKSFTTAPFVFTSYKLAQSLVAYIGPDNTVFVVARVAPGFTVEQVVASLKENLSGVDVYSSQDFSRKTRLYWTIETGVGFSFLLTIIISFLVGMLIVGQTIYNSTMEHIKEFGTLKALGAENYEIYKIIFSQALINALAGYLISLFLTLASVKFYETVGTVMVVNTALNLGVLALTLVMCLSAAAVSIRKIKHIDPAILFRG</sequence>
<dbReference type="PANTHER" id="PTHR43738">
    <property type="entry name" value="ABC TRANSPORTER, MEMBRANE PROTEIN"/>
    <property type="match status" value="1"/>
</dbReference>
<accession>A0A550JJD2</accession>
<keyword evidence="6 7" id="KW-0472">Membrane</keyword>
<keyword evidence="4 7" id="KW-0812">Transmembrane</keyword>
<evidence type="ECO:0000259" key="8">
    <source>
        <dbReference type="Pfam" id="PF02687"/>
    </source>
</evidence>
<keyword evidence="5 7" id="KW-1133">Transmembrane helix</keyword>
<dbReference type="GO" id="GO:0005886">
    <property type="term" value="C:plasma membrane"/>
    <property type="evidence" value="ECO:0007669"/>
    <property type="project" value="UniProtKB-SubCell"/>
</dbReference>
<feature type="domain" description="MacB-like periplasmic core" evidence="9">
    <location>
        <begin position="18"/>
        <end position="226"/>
    </location>
</feature>
<dbReference type="EMBL" id="VJVV01000002">
    <property type="protein sequence ID" value="TRO83331.1"/>
    <property type="molecule type" value="Genomic_DNA"/>
</dbReference>
<comment type="subcellular location">
    <subcellularLocation>
        <location evidence="1">Cell membrane</location>
        <topology evidence="1">Multi-pass membrane protein</topology>
    </subcellularLocation>
</comment>
<dbReference type="RefSeq" id="WP_092056232.1">
    <property type="nucleotide sequence ID" value="NZ_FOJJ01000012.1"/>
</dbReference>
<evidence type="ECO:0000256" key="3">
    <source>
        <dbReference type="ARBA" id="ARBA00022475"/>
    </source>
</evidence>
<dbReference type="InterPro" id="IPR051125">
    <property type="entry name" value="ABC-4/HrtB_transporter"/>
</dbReference>
<evidence type="ECO:0000256" key="1">
    <source>
        <dbReference type="ARBA" id="ARBA00004651"/>
    </source>
</evidence>
<dbReference type="AlphaFoldDB" id="A0A550JJD2"/>
<dbReference type="Pfam" id="PF12704">
    <property type="entry name" value="MacB_PCD"/>
    <property type="match status" value="1"/>
</dbReference>
<evidence type="ECO:0000313" key="11">
    <source>
        <dbReference type="Proteomes" id="UP000317155"/>
    </source>
</evidence>